<accession>A0A1A7BB94</accession>
<dbReference type="PIRSF" id="PIRSF000137">
    <property type="entry name" value="Alcohol_oxidase"/>
    <property type="match status" value="1"/>
</dbReference>
<feature type="binding site" evidence="5">
    <location>
        <position position="216"/>
    </location>
    <ligand>
        <name>FAD</name>
        <dbReference type="ChEBI" id="CHEBI:57692"/>
    </ligand>
</feature>
<dbReference type="GO" id="GO:0050660">
    <property type="term" value="F:flavin adenine dinucleotide binding"/>
    <property type="evidence" value="ECO:0007669"/>
    <property type="project" value="InterPro"/>
</dbReference>
<organism evidence="9 10">
    <name type="scientific">Erythrobacter dokdonensis DSW-74</name>
    <dbReference type="NCBI Taxonomy" id="1300349"/>
    <lineage>
        <taxon>Bacteria</taxon>
        <taxon>Pseudomonadati</taxon>
        <taxon>Pseudomonadota</taxon>
        <taxon>Alphaproteobacteria</taxon>
        <taxon>Sphingomonadales</taxon>
        <taxon>Erythrobacteraceae</taxon>
        <taxon>Erythrobacter/Porphyrobacter group</taxon>
        <taxon>Erythrobacter</taxon>
    </lineage>
</organism>
<dbReference type="PANTHER" id="PTHR11552:SF147">
    <property type="entry name" value="CHOLINE DEHYDROGENASE, MITOCHONDRIAL"/>
    <property type="match status" value="1"/>
</dbReference>
<reference evidence="9 10" key="1">
    <citation type="submission" date="2016-06" db="EMBL/GenBank/DDBJ databases">
        <title>Genome sequence of Porphyrobacter dokdonensis DSW-74.</title>
        <authorList>
            <person name="Kim J.F."/>
            <person name="Song J.Y."/>
        </authorList>
    </citation>
    <scope>NUCLEOTIDE SEQUENCE [LARGE SCALE GENOMIC DNA]</scope>
    <source>
        <strain evidence="9 10">DSW-74</strain>
    </source>
</reference>
<dbReference type="PROSITE" id="PS00623">
    <property type="entry name" value="GMC_OXRED_1"/>
    <property type="match status" value="1"/>
</dbReference>
<dbReference type="PATRIC" id="fig|1300349.4.peg.2855"/>
<comment type="cofactor">
    <cofactor evidence="1 5">
        <name>FAD</name>
        <dbReference type="ChEBI" id="CHEBI:57692"/>
    </cofactor>
</comment>
<dbReference type="Pfam" id="PF00732">
    <property type="entry name" value="GMC_oxred_N"/>
    <property type="match status" value="1"/>
</dbReference>
<dbReference type="GO" id="GO:0016614">
    <property type="term" value="F:oxidoreductase activity, acting on CH-OH group of donors"/>
    <property type="evidence" value="ECO:0007669"/>
    <property type="project" value="InterPro"/>
</dbReference>
<evidence type="ECO:0000256" key="6">
    <source>
        <dbReference type="RuleBase" id="RU003968"/>
    </source>
</evidence>
<evidence type="ECO:0000259" key="8">
    <source>
        <dbReference type="PROSITE" id="PS00624"/>
    </source>
</evidence>
<dbReference type="Pfam" id="PF05199">
    <property type="entry name" value="GMC_oxred_C"/>
    <property type="match status" value="1"/>
</dbReference>
<dbReference type="STRING" id="1300349.I603_2864"/>
<dbReference type="PANTHER" id="PTHR11552">
    <property type="entry name" value="GLUCOSE-METHANOL-CHOLINE GMC OXIDOREDUCTASE"/>
    <property type="match status" value="1"/>
</dbReference>
<name>A0A1A7BB94_9SPHN</name>
<keyword evidence="10" id="KW-1185">Reference proteome</keyword>
<keyword evidence="4 5" id="KW-0274">FAD</keyword>
<sequence length="529" mass="57120">MESFDTIVIGGGSAGSAVAGRLAVDGTRRVCLLEAGGRNDNVWIKTPGFMPFIPEKSNYRYETVPQKGLNGRTGYQPRGKGLGGSSAINAMVYIRGNRWDYDNWAASGCTGWAYDDVLPYFKRAEANERGGDDWHGDGGPLFVSDQTAANPASHAFVEAAAELQLRTNADFNGERQEGFGLYQVTQRKGERWSAARAYVEPIRDSGNFEVRTDTLVEKLLIEGGRVTGVQVRRGGTSETLLARRGVVLSAGAFNSPQILMLSGIGPAKHLKAHGIEVVLDRPAVGSNLQDHIDYVSGWETASDVPIGSTLKGTLRMAAAIIEHRRKRTGVMTTPYAEAGGFWTVMPDSPAPDVQWHFVPAVLEDHGREKVKAHGFSLHACVLRPESRGTVRLGSGDAAAPPVIDPNFLDDERDMAVLRAGVRLSHRIAEAPALQAFGPRDRHPVDLDDDAALDALIRERADTVYHPVGTCRMGADADAVVDPRLKLNGLEGLWVADASVMPKIVSGNTNAPSIMIGERCADFVMEAERG</sequence>
<evidence type="ECO:0000256" key="5">
    <source>
        <dbReference type="PIRSR" id="PIRSR000137-2"/>
    </source>
</evidence>
<comment type="caution">
    <text evidence="9">The sequence shown here is derived from an EMBL/GenBank/DDBJ whole genome shotgun (WGS) entry which is preliminary data.</text>
</comment>
<dbReference type="SUPFAM" id="SSF54373">
    <property type="entry name" value="FAD-linked reductases, C-terminal domain"/>
    <property type="match status" value="1"/>
</dbReference>
<dbReference type="InterPro" id="IPR036188">
    <property type="entry name" value="FAD/NAD-bd_sf"/>
</dbReference>
<evidence type="ECO:0000256" key="3">
    <source>
        <dbReference type="ARBA" id="ARBA00022630"/>
    </source>
</evidence>
<dbReference type="RefSeq" id="WP_068865892.1">
    <property type="nucleotide sequence ID" value="NZ_LZYB01000010.1"/>
</dbReference>
<feature type="binding site" evidence="5">
    <location>
        <begin position="89"/>
        <end position="92"/>
    </location>
    <ligand>
        <name>FAD</name>
        <dbReference type="ChEBI" id="CHEBI:57692"/>
    </ligand>
</feature>
<dbReference type="EMBL" id="LZYB01000010">
    <property type="protein sequence ID" value="OBV09813.1"/>
    <property type="molecule type" value="Genomic_DNA"/>
</dbReference>
<evidence type="ECO:0000256" key="2">
    <source>
        <dbReference type="ARBA" id="ARBA00010790"/>
    </source>
</evidence>
<keyword evidence="3 6" id="KW-0285">Flavoprotein</keyword>
<evidence type="ECO:0000256" key="4">
    <source>
        <dbReference type="ARBA" id="ARBA00022827"/>
    </source>
</evidence>
<proteinExistence type="inferred from homology"/>
<dbReference type="InterPro" id="IPR000172">
    <property type="entry name" value="GMC_OxRdtase_N"/>
</dbReference>
<gene>
    <name evidence="9" type="ORF">I603_2864</name>
</gene>
<evidence type="ECO:0000259" key="7">
    <source>
        <dbReference type="PROSITE" id="PS00623"/>
    </source>
</evidence>
<feature type="domain" description="Glucose-methanol-choline oxidoreductase N-terminal" evidence="7">
    <location>
        <begin position="79"/>
        <end position="102"/>
    </location>
</feature>
<dbReference type="PROSITE" id="PS00624">
    <property type="entry name" value="GMC_OXRED_2"/>
    <property type="match status" value="1"/>
</dbReference>
<dbReference type="Gene3D" id="3.30.560.10">
    <property type="entry name" value="Glucose Oxidase, domain 3"/>
    <property type="match status" value="1"/>
</dbReference>
<comment type="similarity">
    <text evidence="2 6">Belongs to the GMC oxidoreductase family.</text>
</comment>
<dbReference type="Proteomes" id="UP000092484">
    <property type="component" value="Unassembled WGS sequence"/>
</dbReference>
<dbReference type="InterPro" id="IPR007867">
    <property type="entry name" value="GMC_OxRtase_C"/>
</dbReference>
<evidence type="ECO:0000256" key="1">
    <source>
        <dbReference type="ARBA" id="ARBA00001974"/>
    </source>
</evidence>
<protein>
    <submittedName>
        <fullName evidence="9">Putative alcohol dehydrogenase</fullName>
    </submittedName>
</protein>
<evidence type="ECO:0000313" key="9">
    <source>
        <dbReference type="EMBL" id="OBV09813.1"/>
    </source>
</evidence>
<dbReference type="InterPro" id="IPR012132">
    <property type="entry name" value="GMC_OxRdtase"/>
</dbReference>
<evidence type="ECO:0000313" key="10">
    <source>
        <dbReference type="Proteomes" id="UP000092484"/>
    </source>
</evidence>
<dbReference type="SUPFAM" id="SSF51905">
    <property type="entry name" value="FAD/NAD(P)-binding domain"/>
    <property type="match status" value="1"/>
</dbReference>
<feature type="domain" description="Glucose-methanol-choline oxidoreductase N-terminal" evidence="8">
    <location>
        <begin position="251"/>
        <end position="265"/>
    </location>
</feature>
<dbReference type="AlphaFoldDB" id="A0A1A7BB94"/>
<dbReference type="Gene3D" id="3.50.50.60">
    <property type="entry name" value="FAD/NAD(P)-binding domain"/>
    <property type="match status" value="1"/>
</dbReference>